<dbReference type="Gene3D" id="3.40.190.10">
    <property type="entry name" value="Periplasmic binding protein-like II"/>
    <property type="match status" value="1"/>
</dbReference>
<dbReference type="PIRSF" id="PIRSF017082">
    <property type="entry name" value="YflP"/>
    <property type="match status" value="1"/>
</dbReference>
<evidence type="ECO:0000313" key="3">
    <source>
        <dbReference type="Proteomes" id="UP000192569"/>
    </source>
</evidence>
<dbReference type="InterPro" id="IPR005064">
    <property type="entry name" value="BUG"/>
</dbReference>
<accession>A0A1W1VAS7</accession>
<reference evidence="2 3" key="1">
    <citation type="submission" date="2017-04" db="EMBL/GenBank/DDBJ databases">
        <authorList>
            <person name="Afonso C.L."/>
            <person name="Miller P.J."/>
            <person name="Scott M.A."/>
            <person name="Spackman E."/>
            <person name="Goraichik I."/>
            <person name="Dimitrov K.M."/>
            <person name="Suarez D.L."/>
            <person name="Swayne D.E."/>
        </authorList>
    </citation>
    <scope>NUCLEOTIDE SEQUENCE [LARGE SCALE GENOMIC DNA]</scope>
    <source>
        <strain evidence="2 3">ToBE</strain>
    </source>
</reference>
<dbReference type="AlphaFoldDB" id="A0A1W1VAS7"/>
<comment type="similarity">
    <text evidence="1">Belongs to the UPF0065 (bug) family.</text>
</comment>
<keyword evidence="3" id="KW-1185">Reference proteome</keyword>
<evidence type="ECO:0000313" key="2">
    <source>
        <dbReference type="EMBL" id="SMB90577.1"/>
    </source>
</evidence>
<name>A0A1W1VAS7_9FIRM</name>
<dbReference type="CDD" id="cd07012">
    <property type="entry name" value="PBP2_Bug_TTT"/>
    <property type="match status" value="1"/>
</dbReference>
<protein>
    <submittedName>
        <fullName evidence="2">Tripartite-type tricarboxylate transporter, receptor component TctC</fullName>
    </submittedName>
</protein>
<dbReference type="PANTHER" id="PTHR42928">
    <property type="entry name" value="TRICARBOXYLATE-BINDING PROTEIN"/>
    <property type="match status" value="1"/>
</dbReference>
<evidence type="ECO:0000256" key="1">
    <source>
        <dbReference type="ARBA" id="ARBA00006987"/>
    </source>
</evidence>
<gene>
    <name evidence="2" type="ORF">SAMN00808754_0308</name>
</gene>
<dbReference type="STRING" id="698762.SAMN00808754_0308"/>
<sequence>MQIMVKRILGIIMASMLLAGLSFIVGGCGGKQGSPGGQAKEQKIEFPTKPIEMTVLFGPGSGADLLARKVAELAGKELGQPIAVVNRTGAGGAVGYSYVKEQKPDGYSIVWNSNSINTAYHAGNMNFNYTAFSGVAELTTEPVSLAVKADAPWKDINEFIEYAKKNPGKIRIGNSGKGSFTHLVAVALENKTGAKFTHVPFGQGLAVSSLLGGQIEASSQLPAEIMSQVKAGQVRILAITGEERLKILPDVPTFKEKGIPLTLSLWRGIAVPAGTPEPVIKKLEEAFKKVAENPEFKKFAEEMGANIEFRGAKEFDRFIAEQDKELAALMEQIGMKKQ</sequence>
<dbReference type="OrthoDB" id="8880247at2"/>
<dbReference type="SUPFAM" id="SSF53850">
    <property type="entry name" value="Periplasmic binding protein-like II"/>
    <property type="match status" value="1"/>
</dbReference>
<dbReference type="PROSITE" id="PS51257">
    <property type="entry name" value="PROKAR_LIPOPROTEIN"/>
    <property type="match status" value="1"/>
</dbReference>
<dbReference type="InterPro" id="IPR042100">
    <property type="entry name" value="Bug_dom1"/>
</dbReference>
<keyword evidence="2" id="KW-0675">Receptor</keyword>
<dbReference type="Pfam" id="PF03401">
    <property type="entry name" value="TctC"/>
    <property type="match status" value="1"/>
</dbReference>
<dbReference type="Proteomes" id="UP000192569">
    <property type="component" value="Chromosome I"/>
</dbReference>
<dbReference type="EMBL" id="LT838272">
    <property type="protein sequence ID" value="SMB90577.1"/>
    <property type="molecule type" value="Genomic_DNA"/>
</dbReference>
<proteinExistence type="inferred from homology"/>
<organism evidence="2 3">
    <name type="scientific">Thermanaeromonas toyohensis ToBE</name>
    <dbReference type="NCBI Taxonomy" id="698762"/>
    <lineage>
        <taxon>Bacteria</taxon>
        <taxon>Bacillati</taxon>
        <taxon>Bacillota</taxon>
        <taxon>Clostridia</taxon>
        <taxon>Neomoorellales</taxon>
        <taxon>Neomoorellaceae</taxon>
        <taxon>Thermanaeromonas</taxon>
    </lineage>
</organism>
<dbReference type="Gene3D" id="3.40.190.150">
    <property type="entry name" value="Bordetella uptake gene, domain 1"/>
    <property type="match status" value="1"/>
</dbReference>
<dbReference type="PANTHER" id="PTHR42928:SF5">
    <property type="entry name" value="BLR1237 PROTEIN"/>
    <property type="match status" value="1"/>
</dbReference>